<evidence type="ECO:0000259" key="1">
    <source>
        <dbReference type="Pfam" id="PF00156"/>
    </source>
</evidence>
<dbReference type="SUPFAM" id="SSF53271">
    <property type="entry name" value="PRTase-like"/>
    <property type="match status" value="1"/>
</dbReference>
<name>A0ABW3IGH4_9FLAO</name>
<organism evidence="2 3">
    <name type="scientific">Salinimicrobium gaetbulicola</name>
    <dbReference type="NCBI Taxonomy" id="999702"/>
    <lineage>
        <taxon>Bacteria</taxon>
        <taxon>Pseudomonadati</taxon>
        <taxon>Bacteroidota</taxon>
        <taxon>Flavobacteriia</taxon>
        <taxon>Flavobacteriales</taxon>
        <taxon>Flavobacteriaceae</taxon>
        <taxon>Salinimicrobium</taxon>
    </lineage>
</organism>
<evidence type="ECO:0000313" key="3">
    <source>
        <dbReference type="Proteomes" id="UP001597100"/>
    </source>
</evidence>
<sequence>MFLDRDQAGEELALKLESYKDKEVVVLAIPRGGLPLGFIIAKSLKAPLDVAITKKLGHPNNPEYAVGALSSQGYFINPEAHVSKEYLEQEIERVREVVKARNQEYYSITKPHDLTGKWVIIVDDGIATGSTMMATVQLVGKANPKGIVVATPVAPPRTIEMLKSSPLIDEVIYLEAPIYFSGVGQFYEDFSAVQDKEAIRLLEKANASEK</sequence>
<keyword evidence="3" id="KW-1185">Reference proteome</keyword>
<dbReference type="InterPro" id="IPR000836">
    <property type="entry name" value="PRTase_dom"/>
</dbReference>
<dbReference type="RefSeq" id="WP_380738747.1">
    <property type="nucleotide sequence ID" value="NZ_JBHTJP010000034.1"/>
</dbReference>
<dbReference type="InterPro" id="IPR029057">
    <property type="entry name" value="PRTase-like"/>
</dbReference>
<dbReference type="Gene3D" id="3.30.1310.20">
    <property type="entry name" value="PRTase-like"/>
    <property type="match status" value="1"/>
</dbReference>
<keyword evidence="2" id="KW-0808">Transferase</keyword>
<dbReference type="Proteomes" id="UP001597100">
    <property type="component" value="Unassembled WGS sequence"/>
</dbReference>
<comment type="caution">
    <text evidence="2">The sequence shown here is derived from an EMBL/GenBank/DDBJ whole genome shotgun (WGS) entry which is preliminary data.</text>
</comment>
<dbReference type="Pfam" id="PF00156">
    <property type="entry name" value="Pribosyltran"/>
    <property type="match status" value="1"/>
</dbReference>
<feature type="domain" description="Phosphoribosyltransferase" evidence="1">
    <location>
        <begin position="11"/>
        <end position="161"/>
    </location>
</feature>
<proteinExistence type="predicted"/>
<protein>
    <submittedName>
        <fullName evidence="2">Phosphoribosyltransferase</fullName>
    </submittedName>
</protein>
<dbReference type="Gene3D" id="3.40.50.2020">
    <property type="match status" value="1"/>
</dbReference>
<dbReference type="GO" id="GO:0016757">
    <property type="term" value="F:glycosyltransferase activity"/>
    <property type="evidence" value="ECO:0007669"/>
    <property type="project" value="UniProtKB-KW"/>
</dbReference>
<accession>A0ABW3IGH4</accession>
<reference evidence="3" key="1">
    <citation type="journal article" date="2019" name="Int. J. Syst. Evol. Microbiol.">
        <title>The Global Catalogue of Microorganisms (GCM) 10K type strain sequencing project: providing services to taxonomists for standard genome sequencing and annotation.</title>
        <authorList>
            <consortium name="The Broad Institute Genomics Platform"/>
            <consortium name="The Broad Institute Genome Sequencing Center for Infectious Disease"/>
            <person name="Wu L."/>
            <person name="Ma J."/>
        </authorList>
    </citation>
    <scope>NUCLEOTIDE SEQUENCE [LARGE SCALE GENOMIC DNA]</scope>
    <source>
        <strain evidence="3">CCUG 60898</strain>
    </source>
</reference>
<gene>
    <name evidence="2" type="ORF">ACFQ1G_08935</name>
</gene>
<evidence type="ECO:0000313" key="2">
    <source>
        <dbReference type="EMBL" id="MFD0976915.1"/>
    </source>
</evidence>
<dbReference type="EMBL" id="JBHTJP010000034">
    <property type="protein sequence ID" value="MFD0976915.1"/>
    <property type="molecule type" value="Genomic_DNA"/>
</dbReference>
<keyword evidence="2" id="KW-0328">Glycosyltransferase</keyword>
<dbReference type="CDD" id="cd06223">
    <property type="entry name" value="PRTases_typeI"/>
    <property type="match status" value="1"/>
</dbReference>